<dbReference type="EMBL" id="QJNU01000506">
    <property type="protein sequence ID" value="RYO96723.1"/>
    <property type="molecule type" value="Genomic_DNA"/>
</dbReference>
<dbReference type="Proteomes" id="UP000293360">
    <property type="component" value="Unassembled WGS sequence"/>
</dbReference>
<feature type="compositionally biased region" description="Basic and acidic residues" evidence="1">
    <location>
        <begin position="97"/>
        <end position="118"/>
    </location>
</feature>
<dbReference type="AlphaFoldDB" id="A0A4Q4T0X9"/>
<sequence>MQNTLATIIVMRYFSGHLVHKTAPLTLYGSALLGMLILDALPIARDPLQGNGALPRSKPQAAAAAPLPCYPSGMMRANVGLTAASNEPSRNLCVSTVDERGAGRRRQRDDSPRYLVRDTRRPTGSRCINCVEENWETMSPK</sequence>
<accession>A0A4Q4T0X9</accession>
<keyword evidence="3" id="KW-1185">Reference proteome</keyword>
<name>A0A4Q4T0X9_9PEZI</name>
<evidence type="ECO:0000256" key="1">
    <source>
        <dbReference type="SAM" id="MobiDB-lite"/>
    </source>
</evidence>
<evidence type="ECO:0000313" key="3">
    <source>
        <dbReference type="Proteomes" id="UP000293360"/>
    </source>
</evidence>
<feature type="region of interest" description="Disordered" evidence="1">
    <location>
        <begin position="95"/>
        <end position="118"/>
    </location>
</feature>
<comment type="caution">
    <text evidence="2">The sequence shown here is derived from an EMBL/GenBank/DDBJ whole genome shotgun (WGS) entry which is preliminary data.</text>
</comment>
<proteinExistence type="predicted"/>
<protein>
    <submittedName>
        <fullName evidence="2">Uncharacterized protein</fullName>
    </submittedName>
</protein>
<reference evidence="2 3" key="1">
    <citation type="submission" date="2018-06" db="EMBL/GenBank/DDBJ databases">
        <title>Complete Genomes of Monosporascus.</title>
        <authorList>
            <person name="Robinson A.J."/>
            <person name="Natvig D.O."/>
        </authorList>
    </citation>
    <scope>NUCLEOTIDE SEQUENCE [LARGE SCALE GENOMIC DNA]</scope>
    <source>
        <strain evidence="2 3">CBS 110550</strain>
    </source>
</reference>
<gene>
    <name evidence="2" type="ORF">DL764_007409</name>
</gene>
<evidence type="ECO:0000313" key="2">
    <source>
        <dbReference type="EMBL" id="RYO96723.1"/>
    </source>
</evidence>
<organism evidence="2 3">
    <name type="scientific">Monosporascus ibericus</name>
    <dbReference type="NCBI Taxonomy" id="155417"/>
    <lineage>
        <taxon>Eukaryota</taxon>
        <taxon>Fungi</taxon>
        <taxon>Dikarya</taxon>
        <taxon>Ascomycota</taxon>
        <taxon>Pezizomycotina</taxon>
        <taxon>Sordariomycetes</taxon>
        <taxon>Xylariomycetidae</taxon>
        <taxon>Xylariales</taxon>
        <taxon>Xylariales incertae sedis</taxon>
        <taxon>Monosporascus</taxon>
    </lineage>
</organism>